<sequence>MSREYRGFGPDYVLFTSITAFVADFTDLPLFTAAMAHSHASTFAAAAATASTTTTKPLSYVSLRSHDGKRVILPVAAAAGSRVLHGIFQGLYVMQLHQSSSPADPPPHAQRESYSMVEDDAQGEGLRTPRPCNSDSDVVSMAHVSADVKAKDVAPVIAEEEEIEEGDTSHLANVDAYRSYAAVFPSNVECVPPPPLRRLSASPPPSLLATSPPAATSPCVPPLLDVPLRSLESSTLIRVAGFLVTKITLANHPHALHEADVFSDLDRTSERDQLVAMQVLLGADFLNC</sequence>
<reference evidence="2" key="1">
    <citation type="submission" date="2019-11" db="EMBL/GenBank/DDBJ databases">
        <title>Leishmania tarentolae CDS.</title>
        <authorList>
            <person name="Goto Y."/>
            <person name="Yamagishi J."/>
        </authorList>
    </citation>
    <scope>NUCLEOTIDE SEQUENCE [LARGE SCALE GENOMIC DNA]</scope>
    <source>
        <strain evidence="2">Parrot Tar II</strain>
    </source>
</reference>
<keyword evidence="3" id="KW-1185">Reference proteome</keyword>
<name>A0A640KD80_LEITA</name>
<comment type="caution">
    <text evidence="2">The sequence shown here is derived from an EMBL/GenBank/DDBJ whole genome shotgun (WGS) entry which is preliminary data.</text>
</comment>
<dbReference type="AlphaFoldDB" id="A0A640KD80"/>
<feature type="region of interest" description="Disordered" evidence="1">
    <location>
        <begin position="99"/>
        <end position="137"/>
    </location>
</feature>
<evidence type="ECO:0000313" key="2">
    <source>
        <dbReference type="EMBL" id="GET85697.1"/>
    </source>
</evidence>
<accession>A0A640KD80</accession>
<dbReference type="VEuPathDB" id="TriTrypDB:LtaPh_0408800"/>
<dbReference type="Proteomes" id="UP000419144">
    <property type="component" value="Unassembled WGS sequence"/>
</dbReference>
<evidence type="ECO:0000313" key="3">
    <source>
        <dbReference type="Proteomes" id="UP000419144"/>
    </source>
</evidence>
<organism evidence="2 3">
    <name type="scientific">Leishmania tarentolae</name>
    <name type="common">Sauroleishmania tarentolae</name>
    <dbReference type="NCBI Taxonomy" id="5689"/>
    <lineage>
        <taxon>Eukaryota</taxon>
        <taxon>Discoba</taxon>
        <taxon>Euglenozoa</taxon>
        <taxon>Kinetoplastea</taxon>
        <taxon>Metakinetoplastina</taxon>
        <taxon>Trypanosomatida</taxon>
        <taxon>Trypanosomatidae</taxon>
        <taxon>Leishmaniinae</taxon>
        <taxon>Leishmania</taxon>
        <taxon>lizard Leishmania</taxon>
    </lineage>
</organism>
<dbReference type="OrthoDB" id="266645at2759"/>
<proteinExistence type="predicted"/>
<dbReference type="EMBL" id="BLBS01000004">
    <property type="protein sequence ID" value="GET85697.1"/>
    <property type="molecule type" value="Genomic_DNA"/>
</dbReference>
<gene>
    <name evidence="2" type="ORF">LtaPh_0408800</name>
</gene>
<evidence type="ECO:0000256" key="1">
    <source>
        <dbReference type="SAM" id="MobiDB-lite"/>
    </source>
</evidence>
<protein>
    <submittedName>
        <fullName evidence="2">Uncharacterized protein</fullName>
    </submittedName>
</protein>